<name>A0ABY4ZSU3_9CAUL</name>
<evidence type="ECO:0000313" key="7">
    <source>
        <dbReference type="EMBL" id="USQ95897.1"/>
    </source>
</evidence>
<protein>
    <submittedName>
        <fullName evidence="7">Mov34/MPN/PAD-1 family protein</fullName>
    </submittedName>
</protein>
<evidence type="ECO:0000259" key="6">
    <source>
        <dbReference type="Pfam" id="PF14464"/>
    </source>
</evidence>
<keyword evidence="4" id="KW-0862">Zinc</keyword>
<keyword evidence="5" id="KW-0482">Metalloprotease</keyword>
<proteinExistence type="predicted"/>
<gene>
    <name evidence="7" type="ORF">MZV50_25735</name>
</gene>
<evidence type="ECO:0000256" key="1">
    <source>
        <dbReference type="ARBA" id="ARBA00022670"/>
    </source>
</evidence>
<evidence type="ECO:0000313" key="8">
    <source>
        <dbReference type="Proteomes" id="UP001057520"/>
    </source>
</evidence>
<accession>A0ABY4ZSU3</accession>
<evidence type="ECO:0000256" key="5">
    <source>
        <dbReference type="ARBA" id="ARBA00023049"/>
    </source>
</evidence>
<evidence type="ECO:0000256" key="4">
    <source>
        <dbReference type="ARBA" id="ARBA00022833"/>
    </source>
</evidence>
<dbReference type="Pfam" id="PF14464">
    <property type="entry name" value="Prok-JAB"/>
    <property type="match status" value="1"/>
</dbReference>
<dbReference type="EMBL" id="CP096040">
    <property type="protein sequence ID" value="USQ95897.1"/>
    <property type="molecule type" value="Genomic_DNA"/>
</dbReference>
<reference evidence="7 8" key="1">
    <citation type="submission" date="2022-04" db="EMBL/GenBank/DDBJ databases">
        <title>Genome sequence of soybean root-associated Caulobacter segnis RL271.</title>
        <authorList>
            <person name="Longley R."/>
            <person name="Bonito G."/>
            <person name="Trigodet F."/>
            <person name="Crosson S."/>
            <person name="Fiebig A."/>
        </authorList>
    </citation>
    <scope>NUCLEOTIDE SEQUENCE [LARGE SCALE GENOMIC DNA]</scope>
    <source>
        <strain evidence="7 8">RL271</strain>
    </source>
</reference>
<evidence type="ECO:0000256" key="3">
    <source>
        <dbReference type="ARBA" id="ARBA00022801"/>
    </source>
</evidence>
<evidence type="ECO:0000256" key="2">
    <source>
        <dbReference type="ARBA" id="ARBA00022723"/>
    </source>
</evidence>
<keyword evidence="3" id="KW-0378">Hydrolase</keyword>
<dbReference type="Proteomes" id="UP001057520">
    <property type="component" value="Chromosome"/>
</dbReference>
<organism evidence="7 8">
    <name type="scientific">Caulobacter segnis</name>
    <dbReference type="NCBI Taxonomy" id="88688"/>
    <lineage>
        <taxon>Bacteria</taxon>
        <taxon>Pseudomonadati</taxon>
        <taxon>Pseudomonadota</taxon>
        <taxon>Alphaproteobacteria</taxon>
        <taxon>Caulobacterales</taxon>
        <taxon>Caulobacteraceae</taxon>
        <taxon>Caulobacter</taxon>
    </lineage>
</organism>
<dbReference type="SUPFAM" id="SSF102712">
    <property type="entry name" value="JAB1/MPN domain"/>
    <property type="match status" value="1"/>
</dbReference>
<feature type="domain" description="JAB" evidence="6">
    <location>
        <begin position="11"/>
        <end position="89"/>
    </location>
</feature>
<dbReference type="Gene3D" id="3.40.140.10">
    <property type="entry name" value="Cytidine Deaminase, domain 2"/>
    <property type="match status" value="1"/>
</dbReference>
<keyword evidence="8" id="KW-1185">Reference proteome</keyword>
<dbReference type="InterPro" id="IPR028090">
    <property type="entry name" value="JAB_dom_prok"/>
</dbReference>
<keyword evidence="2" id="KW-0479">Metal-binding</keyword>
<sequence length="143" mass="16247">MLQTLRERGQGRRESGGFLLGRSVEGRRYVTDFIAYDDIDPNALQGIIVFDASKLDALWAHLEREGLEVVADVHTHPGGYRQSGTDQAHPMIPRRGHLAMIVPNFADRDYRPGEIGLYEYQGRDGWRDHSALGPTFLRLEWIS</sequence>
<keyword evidence="1" id="KW-0645">Protease</keyword>